<dbReference type="OrthoDB" id="10024265at2759"/>
<protein>
    <submittedName>
        <fullName evidence="2">Uncharacterized protein</fullName>
    </submittedName>
</protein>
<accession>A0A401TPU2</accession>
<proteinExistence type="predicted"/>
<organism evidence="2 3">
    <name type="scientific">Chiloscyllium punctatum</name>
    <name type="common">Brownbanded bambooshark</name>
    <name type="synonym">Hemiscyllium punctatum</name>
    <dbReference type="NCBI Taxonomy" id="137246"/>
    <lineage>
        <taxon>Eukaryota</taxon>
        <taxon>Metazoa</taxon>
        <taxon>Chordata</taxon>
        <taxon>Craniata</taxon>
        <taxon>Vertebrata</taxon>
        <taxon>Chondrichthyes</taxon>
        <taxon>Elasmobranchii</taxon>
        <taxon>Galeomorphii</taxon>
        <taxon>Galeoidea</taxon>
        <taxon>Orectolobiformes</taxon>
        <taxon>Hemiscylliidae</taxon>
        <taxon>Chiloscyllium</taxon>
    </lineage>
</organism>
<evidence type="ECO:0000256" key="1">
    <source>
        <dbReference type="SAM" id="MobiDB-lite"/>
    </source>
</evidence>
<dbReference type="InterPro" id="IPR012340">
    <property type="entry name" value="NA-bd_OB-fold"/>
</dbReference>
<dbReference type="Pfam" id="PF16100">
    <property type="entry name" value="RMI2"/>
    <property type="match status" value="1"/>
</dbReference>
<keyword evidence="3" id="KW-1185">Reference proteome</keyword>
<dbReference type="AlphaFoldDB" id="A0A401TPU2"/>
<dbReference type="STRING" id="137246.A0A401TPU2"/>
<reference evidence="2 3" key="1">
    <citation type="journal article" date="2018" name="Nat. Ecol. Evol.">
        <title>Shark genomes provide insights into elasmobranch evolution and the origin of vertebrates.</title>
        <authorList>
            <person name="Hara Y"/>
            <person name="Yamaguchi K"/>
            <person name="Onimaru K"/>
            <person name="Kadota M"/>
            <person name="Koyanagi M"/>
            <person name="Keeley SD"/>
            <person name="Tatsumi K"/>
            <person name="Tanaka K"/>
            <person name="Motone F"/>
            <person name="Kageyama Y"/>
            <person name="Nozu R"/>
            <person name="Adachi N"/>
            <person name="Nishimura O"/>
            <person name="Nakagawa R"/>
            <person name="Tanegashima C"/>
            <person name="Kiyatake I"/>
            <person name="Matsumoto R"/>
            <person name="Murakumo K"/>
            <person name="Nishida K"/>
            <person name="Terakita A"/>
            <person name="Kuratani S"/>
            <person name="Sato K"/>
            <person name="Hyodo S Kuraku.S."/>
        </authorList>
    </citation>
    <scope>NUCLEOTIDE SEQUENCE [LARGE SCALE GENOMIC DNA]</scope>
</reference>
<comment type="caution">
    <text evidence="2">The sequence shown here is derived from an EMBL/GenBank/DDBJ whole genome shotgun (WGS) entry which is preliminary data.</text>
</comment>
<evidence type="ECO:0000313" key="2">
    <source>
        <dbReference type="EMBL" id="GCC44664.1"/>
    </source>
</evidence>
<gene>
    <name evidence="2" type="ORF">chiPu_0028408</name>
</gene>
<evidence type="ECO:0000313" key="3">
    <source>
        <dbReference type="Proteomes" id="UP000287033"/>
    </source>
</evidence>
<dbReference type="EMBL" id="BEZZ01130943">
    <property type="protein sequence ID" value="GCC44664.1"/>
    <property type="molecule type" value="Genomic_DNA"/>
</dbReference>
<dbReference type="Gene3D" id="2.40.50.140">
    <property type="entry name" value="Nucleic acid-binding proteins"/>
    <property type="match status" value="1"/>
</dbReference>
<name>A0A401TPU2_CHIPU</name>
<dbReference type="Proteomes" id="UP000287033">
    <property type="component" value="Unassembled WGS sequence"/>
</dbReference>
<dbReference type="InterPro" id="IPR032245">
    <property type="entry name" value="RMI2"/>
</dbReference>
<feature type="compositionally biased region" description="Pro residues" evidence="1">
    <location>
        <begin position="1"/>
        <end position="12"/>
    </location>
</feature>
<sequence>MLASPPAAPAPAPGSGLASPPWKLLSGQLRQASASGPGRWVLRREASGRPPLELGLVWMQGTVQEVRPEDHISLRLFDPSGTFTVTGADRVPKGRPCIAAGTGRGRGQNMQFIGNHL</sequence>
<feature type="region of interest" description="Disordered" evidence="1">
    <location>
        <begin position="1"/>
        <end position="22"/>
    </location>
</feature>